<protein>
    <submittedName>
        <fullName evidence="4">Uncharacterized protein</fullName>
    </submittedName>
</protein>
<dbReference type="Pfam" id="PF23771">
    <property type="entry name" value="DUF7168"/>
    <property type="match status" value="1"/>
</dbReference>
<sequence length="282" mass="30903">MTCAENKNLQRIAGLLNKAEHTDNPHERDAYMERAQQLATLNAIDLAKARTLTAARNPVATPVQRTITIGKSRQRGLRTYVDLFLGIAAANDVRVDIETTATKVYAYGYPEDIDITETLYVSLLTQMVTACTAFLATGEYKNETVRRKVRAFDEVLGYYCYEWRRVPVTKVTARLEFQSAFASQVARRLHAARRTAEAEAVNNDDTATTGQPGTAIVLAEKRATVDSYYKGSSTARGSYRGHQSTVNSRLGRDAGDRAGRAARLSAASSIGGRAADIERAAS</sequence>
<gene>
    <name evidence="4" type="ORF">AWC14_02315</name>
</gene>
<dbReference type="EMBL" id="LQPE01000097">
    <property type="protein sequence ID" value="ORW04852.1"/>
    <property type="molecule type" value="Genomic_DNA"/>
</dbReference>
<dbReference type="OrthoDB" id="4760874at2"/>
<evidence type="ECO:0000313" key="4">
    <source>
        <dbReference type="EMBL" id="ORW04852.1"/>
    </source>
</evidence>
<dbReference type="InterPro" id="IPR024498">
    <property type="entry name" value="DUF2786"/>
</dbReference>
<comment type="caution">
    <text evidence="4">The sequence shown here is derived from an EMBL/GenBank/DDBJ whole genome shotgun (WGS) entry which is preliminary data.</text>
</comment>
<dbReference type="RefSeq" id="WP_084024914.1">
    <property type="nucleotide sequence ID" value="NZ_LQPE01000097.1"/>
</dbReference>
<evidence type="ECO:0000259" key="3">
    <source>
        <dbReference type="Pfam" id="PF23771"/>
    </source>
</evidence>
<dbReference type="InterPro" id="IPR055592">
    <property type="entry name" value="DUF7168"/>
</dbReference>
<organism evidence="4 5">
    <name type="scientific">Mycobacterium kyorinense</name>
    <dbReference type="NCBI Taxonomy" id="487514"/>
    <lineage>
        <taxon>Bacteria</taxon>
        <taxon>Bacillati</taxon>
        <taxon>Actinomycetota</taxon>
        <taxon>Actinomycetes</taxon>
        <taxon>Mycobacteriales</taxon>
        <taxon>Mycobacteriaceae</taxon>
        <taxon>Mycobacterium</taxon>
    </lineage>
</organism>
<feature type="region of interest" description="Disordered" evidence="1">
    <location>
        <begin position="234"/>
        <end position="257"/>
    </location>
</feature>
<evidence type="ECO:0000259" key="2">
    <source>
        <dbReference type="Pfam" id="PF10979"/>
    </source>
</evidence>
<dbReference type="AlphaFoldDB" id="A0A1X1Y159"/>
<name>A0A1X1Y159_9MYCO</name>
<evidence type="ECO:0000256" key="1">
    <source>
        <dbReference type="SAM" id="MobiDB-lite"/>
    </source>
</evidence>
<feature type="compositionally biased region" description="Polar residues" evidence="1">
    <location>
        <begin position="234"/>
        <end position="247"/>
    </location>
</feature>
<accession>A0A1X1Y159</accession>
<dbReference type="Pfam" id="PF10979">
    <property type="entry name" value="DUF2786"/>
    <property type="match status" value="1"/>
</dbReference>
<proteinExistence type="predicted"/>
<keyword evidence="5" id="KW-1185">Reference proteome</keyword>
<reference evidence="4 5" key="1">
    <citation type="submission" date="2016-01" db="EMBL/GenBank/DDBJ databases">
        <title>The new phylogeny of the genus Mycobacterium.</title>
        <authorList>
            <person name="Tarcisio F."/>
            <person name="Conor M."/>
            <person name="Antonella G."/>
            <person name="Elisabetta G."/>
            <person name="Giulia F.S."/>
            <person name="Sara T."/>
            <person name="Anna F."/>
            <person name="Clotilde B."/>
            <person name="Roberto B."/>
            <person name="Veronica D.S."/>
            <person name="Fabio R."/>
            <person name="Monica P."/>
            <person name="Olivier J."/>
            <person name="Enrico T."/>
            <person name="Nicola S."/>
        </authorList>
    </citation>
    <scope>NUCLEOTIDE SEQUENCE [LARGE SCALE GENOMIC DNA]</scope>
    <source>
        <strain evidence="4 5">DSM 45166</strain>
    </source>
</reference>
<feature type="domain" description="DUF7168" evidence="3">
    <location>
        <begin position="72"/>
        <end position="201"/>
    </location>
</feature>
<evidence type="ECO:0000313" key="5">
    <source>
        <dbReference type="Proteomes" id="UP000193487"/>
    </source>
</evidence>
<feature type="domain" description="DUF2786" evidence="2">
    <location>
        <begin position="9"/>
        <end position="45"/>
    </location>
</feature>
<dbReference type="Proteomes" id="UP000193487">
    <property type="component" value="Unassembled WGS sequence"/>
</dbReference>